<accession>A0AA35W910</accession>
<sequence length="31" mass="3400">MAIFKEILRDRLSHPISSSTLCAALTSGRKP</sequence>
<evidence type="ECO:0000313" key="2">
    <source>
        <dbReference type="Proteomes" id="UP001174909"/>
    </source>
</evidence>
<keyword evidence="2" id="KW-1185">Reference proteome</keyword>
<evidence type="ECO:0000313" key="1">
    <source>
        <dbReference type="EMBL" id="CAI8011754.1"/>
    </source>
</evidence>
<protein>
    <submittedName>
        <fullName evidence="1">Uncharacterized protein</fullName>
    </submittedName>
</protein>
<proteinExistence type="predicted"/>
<name>A0AA35W910_GEOBA</name>
<dbReference type="AlphaFoldDB" id="A0AA35W910"/>
<gene>
    <name evidence="1" type="ORF">GBAR_LOCUS7538</name>
</gene>
<comment type="caution">
    <text evidence="1">The sequence shown here is derived from an EMBL/GenBank/DDBJ whole genome shotgun (WGS) entry which is preliminary data.</text>
</comment>
<dbReference type="EMBL" id="CASHTH010001121">
    <property type="protein sequence ID" value="CAI8011754.1"/>
    <property type="molecule type" value="Genomic_DNA"/>
</dbReference>
<dbReference type="Proteomes" id="UP001174909">
    <property type="component" value="Unassembled WGS sequence"/>
</dbReference>
<reference evidence="1" key="1">
    <citation type="submission" date="2023-03" db="EMBL/GenBank/DDBJ databases">
        <authorList>
            <person name="Steffen K."/>
            <person name="Cardenas P."/>
        </authorList>
    </citation>
    <scope>NUCLEOTIDE SEQUENCE</scope>
</reference>
<organism evidence="1 2">
    <name type="scientific">Geodia barretti</name>
    <name type="common">Barrett's horny sponge</name>
    <dbReference type="NCBI Taxonomy" id="519541"/>
    <lineage>
        <taxon>Eukaryota</taxon>
        <taxon>Metazoa</taxon>
        <taxon>Porifera</taxon>
        <taxon>Demospongiae</taxon>
        <taxon>Heteroscleromorpha</taxon>
        <taxon>Tetractinellida</taxon>
        <taxon>Astrophorina</taxon>
        <taxon>Geodiidae</taxon>
        <taxon>Geodia</taxon>
    </lineage>
</organism>